<sequence length="70" mass="8151">MEFWPVLIFLYVVITIFAITMTYREQKKREDVTPMFALIGCILCTVWPLVVAAILLYSKLFTVPREYTSG</sequence>
<protein>
    <submittedName>
        <fullName evidence="2">Uncharacterized protein</fullName>
    </submittedName>
</protein>
<reference evidence="2 3" key="1">
    <citation type="submission" date="2016-10" db="EMBL/GenBank/DDBJ databases">
        <authorList>
            <person name="de Groot N.N."/>
        </authorList>
    </citation>
    <scope>NUCLEOTIDE SEQUENCE [LARGE SCALE GENOMIC DNA]</scope>
    <source>
        <strain evidence="2 3">DSM 11443</strain>
    </source>
</reference>
<feature type="transmembrane region" description="Helical" evidence="1">
    <location>
        <begin position="35"/>
        <end position="57"/>
    </location>
</feature>
<dbReference type="Proteomes" id="UP000198977">
    <property type="component" value="Unassembled WGS sequence"/>
</dbReference>
<organism evidence="2 3">
    <name type="scientific">Sulfitobacter brevis</name>
    <dbReference type="NCBI Taxonomy" id="74348"/>
    <lineage>
        <taxon>Bacteria</taxon>
        <taxon>Pseudomonadati</taxon>
        <taxon>Pseudomonadota</taxon>
        <taxon>Alphaproteobacteria</taxon>
        <taxon>Rhodobacterales</taxon>
        <taxon>Roseobacteraceae</taxon>
        <taxon>Sulfitobacter</taxon>
    </lineage>
</organism>
<keyword evidence="1" id="KW-0812">Transmembrane</keyword>
<evidence type="ECO:0000313" key="2">
    <source>
        <dbReference type="EMBL" id="SFF03475.1"/>
    </source>
</evidence>
<accession>A0A1I2FE01</accession>
<evidence type="ECO:0000313" key="3">
    <source>
        <dbReference type="Proteomes" id="UP000198977"/>
    </source>
</evidence>
<dbReference type="STRING" id="74348.SAMN04488523_11575"/>
<dbReference type="OrthoDB" id="7876119at2"/>
<feature type="transmembrane region" description="Helical" evidence="1">
    <location>
        <begin position="6"/>
        <end position="23"/>
    </location>
</feature>
<keyword evidence="1" id="KW-1133">Transmembrane helix</keyword>
<dbReference type="RefSeq" id="WP_093925105.1">
    <property type="nucleotide sequence ID" value="NZ_FOMW01000015.1"/>
</dbReference>
<name>A0A1I2FE01_9RHOB</name>
<keyword evidence="1" id="KW-0472">Membrane</keyword>
<dbReference type="AlphaFoldDB" id="A0A1I2FE01"/>
<evidence type="ECO:0000256" key="1">
    <source>
        <dbReference type="SAM" id="Phobius"/>
    </source>
</evidence>
<proteinExistence type="predicted"/>
<keyword evidence="3" id="KW-1185">Reference proteome</keyword>
<dbReference type="EMBL" id="FOMW01000015">
    <property type="protein sequence ID" value="SFF03475.1"/>
    <property type="molecule type" value="Genomic_DNA"/>
</dbReference>
<gene>
    <name evidence="2" type="ORF">SAMN04488523_11575</name>
</gene>